<dbReference type="CDD" id="cd06442">
    <property type="entry name" value="DPM1_like"/>
    <property type="match status" value="1"/>
</dbReference>
<dbReference type="AlphaFoldDB" id="A0A518DMG7"/>
<dbReference type="Proteomes" id="UP000317648">
    <property type="component" value="Chromosome"/>
</dbReference>
<dbReference type="Pfam" id="PF00535">
    <property type="entry name" value="Glycos_transf_2"/>
    <property type="match status" value="1"/>
</dbReference>
<dbReference type="PANTHER" id="PTHR43398:SF1">
    <property type="entry name" value="DOLICHOL-PHOSPHATE MANNOSYLTRANSFERASE SUBUNIT 1"/>
    <property type="match status" value="1"/>
</dbReference>
<evidence type="ECO:0000259" key="4">
    <source>
        <dbReference type="Pfam" id="PF00535"/>
    </source>
</evidence>
<dbReference type="KEGG" id="lcre:Pla8534_07860"/>
<proteinExistence type="inferred from homology"/>
<feature type="domain" description="Glycosyltransferase 2-like" evidence="4">
    <location>
        <begin position="43"/>
        <end position="211"/>
    </location>
</feature>
<accession>A0A518DMG7</accession>
<evidence type="ECO:0000313" key="5">
    <source>
        <dbReference type="EMBL" id="QDU93011.1"/>
    </source>
</evidence>
<evidence type="ECO:0000256" key="2">
    <source>
        <dbReference type="ARBA" id="ARBA00022676"/>
    </source>
</evidence>
<gene>
    <name evidence="5" type="ORF">Pla8534_07860</name>
</gene>
<dbReference type="EC" id="2.4.1.54" evidence="5"/>
<dbReference type="GO" id="GO:0009247">
    <property type="term" value="P:glycolipid biosynthetic process"/>
    <property type="evidence" value="ECO:0007669"/>
    <property type="project" value="TreeGrafter"/>
</dbReference>
<dbReference type="GO" id="GO:0004582">
    <property type="term" value="F:dolichyl-phosphate beta-D-mannosyltransferase activity"/>
    <property type="evidence" value="ECO:0007669"/>
    <property type="project" value="InterPro"/>
</dbReference>
<dbReference type="EMBL" id="CP036433">
    <property type="protein sequence ID" value="QDU93011.1"/>
    <property type="molecule type" value="Genomic_DNA"/>
</dbReference>
<dbReference type="Gene3D" id="3.90.550.10">
    <property type="entry name" value="Spore Coat Polysaccharide Biosynthesis Protein SpsA, Chain A"/>
    <property type="match status" value="1"/>
</dbReference>
<dbReference type="FunFam" id="3.90.550.10:FF:000122">
    <property type="entry name" value="Dolichol-phosphate mannosyltransferase subunit 1"/>
    <property type="match status" value="1"/>
</dbReference>
<keyword evidence="6" id="KW-1185">Reference proteome</keyword>
<dbReference type="SUPFAM" id="SSF53448">
    <property type="entry name" value="Nucleotide-diphospho-sugar transferases"/>
    <property type="match status" value="1"/>
</dbReference>
<protein>
    <submittedName>
        <fullName evidence="5">Undecaprenyl-phosphate mannosyltransferase</fullName>
        <ecNumber evidence="5">2.4.1.54</ecNumber>
    </submittedName>
</protein>
<reference evidence="5 6" key="1">
    <citation type="submission" date="2019-02" db="EMBL/GenBank/DDBJ databases">
        <title>Deep-cultivation of Planctomycetes and their phenomic and genomic characterization uncovers novel biology.</title>
        <authorList>
            <person name="Wiegand S."/>
            <person name="Jogler M."/>
            <person name="Boedeker C."/>
            <person name="Pinto D."/>
            <person name="Vollmers J."/>
            <person name="Rivas-Marin E."/>
            <person name="Kohn T."/>
            <person name="Peeters S.H."/>
            <person name="Heuer A."/>
            <person name="Rast P."/>
            <person name="Oberbeckmann S."/>
            <person name="Bunk B."/>
            <person name="Jeske O."/>
            <person name="Meyerdierks A."/>
            <person name="Storesund J.E."/>
            <person name="Kallscheuer N."/>
            <person name="Luecker S."/>
            <person name="Lage O.M."/>
            <person name="Pohl T."/>
            <person name="Merkel B.J."/>
            <person name="Hornburger P."/>
            <person name="Mueller R.-W."/>
            <person name="Bruemmer F."/>
            <person name="Labrenz M."/>
            <person name="Spormann A.M."/>
            <person name="Op den Camp H."/>
            <person name="Overmann J."/>
            <person name="Amann R."/>
            <person name="Jetten M.S.M."/>
            <person name="Mascher T."/>
            <person name="Medema M.H."/>
            <person name="Devos D.P."/>
            <person name="Kaster A.-K."/>
            <person name="Ovreas L."/>
            <person name="Rohde M."/>
            <person name="Galperin M.Y."/>
            <person name="Jogler C."/>
        </authorList>
    </citation>
    <scope>NUCLEOTIDE SEQUENCE [LARGE SCALE GENOMIC DNA]</scope>
    <source>
        <strain evidence="5 6">Pla85_3_4</strain>
    </source>
</reference>
<dbReference type="GO" id="GO:0047267">
    <property type="term" value="F:undecaprenyl-phosphate mannosyltransferase activity"/>
    <property type="evidence" value="ECO:0007669"/>
    <property type="project" value="UniProtKB-EC"/>
</dbReference>
<evidence type="ECO:0000256" key="3">
    <source>
        <dbReference type="ARBA" id="ARBA00022679"/>
    </source>
</evidence>
<sequence length="281" mass="31458">MMDSGSLLSNLSKDTSISAPTEKSKVVTRSAPLGETGSGRVLVAIATYNEIENLPQIVDEIYSHCPHVDILVIDDNSPDGTGDWCDERLVEDRRFHCIHRPGKQGLGSATFAGMRFALENGYEYVATMDADFSHSPRFLPDLLACVREGVDPADVAIGSRYVAGGGVQGWPLKRRIMSRLINLYARVMLGLQVRDCSGAFRCYRTSVLRELDFSDMQSQGYSYLEEILWRLKRQDVRFAETPILFVDRIAGQTKINLREAFSAVWIIFQLGLKNWTGLGRK</sequence>
<keyword evidence="2 5" id="KW-0328">Glycosyltransferase</keyword>
<evidence type="ECO:0000256" key="1">
    <source>
        <dbReference type="ARBA" id="ARBA00006739"/>
    </source>
</evidence>
<organism evidence="5 6">
    <name type="scientific">Lignipirellula cremea</name>
    <dbReference type="NCBI Taxonomy" id="2528010"/>
    <lineage>
        <taxon>Bacteria</taxon>
        <taxon>Pseudomonadati</taxon>
        <taxon>Planctomycetota</taxon>
        <taxon>Planctomycetia</taxon>
        <taxon>Pirellulales</taxon>
        <taxon>Pirellulaceae</taxon>
        <taxon>Lignipirellula</taxon>
    </lineage>
</organism>
<keyword evidence="3 5" id="KW-0808">Transferase</keyword>
<dbReference type="InterPro" id="IPR001173">
    <property type="entry name" value="Glyco_trans_2-like"/>
</dbReference>
<dbReference type="PANTHER" id="PTHR43398">
    <property type="entry name" value="DOLICHOL-PHOSPHATE MANNOSYLTRANSFERASE SUBUNIT 1"/>
    <property type="match status" value="1"/>
</dbReference>
<dbReference type="InterPro" id="IPR029044">
    <property type="entry name" value="Nucleotide-diphossugar_trans"/>
</dbReference>
<comment type="similarity">
    <text evidence="1">Belongs to the glycosyltransferase 2 family.</text>
</comment>
<dbReference type="InterPro" id="IPR039528">
    <property type="entry name" value="DPM1-like"/>
</dbReference>
<name>A0A518DMG7_9BACT</name>
<dbReference type="GO" id="GO:0016020">
    <property type="term" value="C:membrane"/>
    <property type="evidence" value="ECO:0007669"/>
    <property type="project" value="GOC"/>
</dbReference>
<evidence type="ECO:0000313" key="6">
    <source>
        <dbReference type="Proteomes" id="UP000317648"/>
    </source>
</evidence>